<keyword evidence="1" id="KW-0732">Signal</keyword>
<organism evidence="2 3">
    <name type="scientific">Phocoenobacter atlanticus subsp. atlanticus</name>
    <dbReference type="NCBI Taxonomy" id="3061285"/>
    <lineage>
        <taxon>Bacteria</taxon>
        <taxon>Pseudomonadati</taxon>
        <taxon>Pseudomonadota</taxon>
        <taxon>Gammaproteobacteria</taxon>
        <taxon>Pasteurellales</taxon>
        <taxon>Pasteurellaceae</taxon>
        <taxon>Phocoenobacter</taxon>
        <taxon>Phocoenobacter atlanticus</taxon>
    </lineage>
</organism>
<gene>
    <name evidence="2" type="ORF">QJU57_02890</name>
</gene>
<dbReference type="AlphaFoldDB" id="A0AAW8CAJ4"/>
<reference evidence="2 3" key="1">
    <citation type="journal article" date="2023" name="Front. Microbiol.">
        <title>Phylogeography and host specificity of Pasteurellaceae pathogenic to sea-farmed fish in the north-east Atlantic.</title>
        <authorList>
            <person name="Gulla S."/>
            <person name="Colquhoun D.J."/>
            <person name="Olsen A.B."/>
            <person name="Spilsberg B."/>
            <person name="Lagesen K."/>
            <person name="Aakesson C.P."/>
            <person name="Strom S."/>
            <person name="Manji F."/>
            <person name="Birkbeck T.H."/>
            <person name="Nilsen H.K."/>
        </authorList>
    </citation>
    <scope>NUCLEOTIDE SEQUENCE [LARGE SCALE GENOMIC DNA]</scope>
    <source>
        <strain evidence="2 3">NVIB3131</strain>
    </source>
</reference>
<evidence type="ECO:0000313" key="2">
    <source>
        <dbReference type="EMBL" id="MDP8148027.1"/>
    </source>
</evidence>
<keyword evidence="3" id="KW-1185">Reference proteome</keyword>
<dbReference type="RefSeq" id="WP_306351263.1">
    <property type="nucleotide sequence ID" value="NZ_JASAWV010000004.1"/>
</dbReference>
<feature type="signal peptide" evidence="1">
    <location>
        <begin position="1"/>
        <end position="21"/>
    </location>
</feature>
<dbReference type="Proteomes" id="UP001226020">
    <property type="component" value="Unassembled WGS sequence"/>
</dbReference>
<evidence type="ECO:0000256" key="1">
    <source>
        <dbReference type="SAM" id="SignalP"/>
    </source>
</evidence>
<dbReference type="EMBL" id="JASAXT010000004">
    <property type="protein sequence ID" value="MDP8148027.1"/>
    <property type="molecule type" value="Genomic_DNA"/>
</dbReference>
<protein>
    <submittedName>
        <fullName evidence="2">Uncharacterized protein</fullName>
    </submittedName>
</protein>
<evidence type="ECO:0000313" key="3">
    <source>
        <dbReference type="Proteomes" id="UP001226020"/>
    </source>
</evidence>
<sequence length="231" mass="27044">MKKHIIKLCFTLCVVCYPVMAQENSIKDVIPKNWKIIQEVKGDLNKDKKDDLVFIIEEKDPNKIIKNTSFGRDYLNTNPRGIMIFFNKQNKYVLVEKNLKEFIPSENDANNSCREDPLNKIGINNGILVIPFNYWLSCGSWYVNNAKYKFRYQNKKFELIGFEHFEIHRASGNKSELSINFLTKKKAITTGGNEFSDTEDNPKTIWSKIKIDKLYQLENCTENTYFDVLED</sequence>
<feature type="chain" id="PRO_5043914065" evidence="1">
    <location>
        <begin position="22"/>
        <end position="231"/>
    </location>
</feature>
<name>A0AAW8CAJ4_9PAST</name>
<proteinExistence type="predicted"/>
<accession>A0AAW8CAJ4</accession>
<comment type="caution">
    <text evidence="2">The sequence shown here is derived from an EMBL/GenBank/DDBJ whole genome shotgun (WGS) entry which is preliminary data.</text>
</comment>